<feature type="domain" description="DUF2470" evidence="2">
    <location>
        <begin position="10"/>
        <end position="86"/>
    </location>
</feature>
<dbReference type="Pfam" id="PF10615">
    <property type="entry name" value="DUF2470"/>
    <property type="match status" value="1"/>
</dbReference>
<dbReference type="EMBL" id="BQKY01000001">
    <property type="protein sequence ID" value="GJN87576.1"/>
    <property type="molecule type" value="Genomic_DNA"/>
</dbReference>
<feature type="transmembrane region" description="Helical" evidence="1">
    <location>
        <begin position="110"/>
        <end position="130"/>
    </location>
</feature>
<dbReference type="Proteomes" id="UP001342314">
    <property type="component" value="Unassembled WGS sequence"/>
</dbReference>
<reference evidence="3 4" key="1">
    <citation type="submission" date="2021-12" db="EMBL/GenBank/DDBJ databases">
        <title>High titer production of polyol ester of fatty acids by Rhodotorula paludigena BS15 towards product separation-free biomass refinery.</title>
        <authorList>
            <person name="Mano J."/>
            <person name="Ono H."/>
            <person name="Tanaka T."/>
            <person name="Naito K."/>
            <person name="Sushida H."/>
            <person name="Ike M."/>
            <person name="Tokuyasu K."/>
            <person name="Kitaoka M."/>
        </authorList>
    </citation>
    <scope>NUCLEOTIDE SEQUENCE [LARGE SCALE GENOMIC DNA]</scope>
    <source>
        <strain evidence="3 4">BS15</strain>
    </source>
</reference>
<feature type="transmembrane region" description="Helical" evidence="1">
    <location>
        <begin position="166"/>
        <end position="187"/>
    </location>
</feature>
<dbReference type="InterPro" id="IPR019595">
    <property type="entry name" value="DUF2470"/>
</dbReference>
<keyword evidence="1" id="KW-1133">Transmembrane helix</keyword>
<keyword evidence="1" id="KW-0472">Membrane</keyword>
<dbReference type="InterPro" id="IPR037119">
    <property type="entry name" value="Haem_oxidase_HugZ-like_sf"/>
</dbReference>
<evidence type="ECO:0000259" key="2">
    <source>
        <dbReference type="Pfam" id="PF10615"/>
    </source>
</evidence>
<evidence type="ECO:0000313" key="3">
    <source>
        <dbReference type="EMBL" id="GJN87576.1"/>
    </source>
</evidence>
<comment type="caution">
    <text evidence="3">The sequence shown here is derived from an EMBL/GenBank/DDBJ whole genome shotgun (WGS) entry which is preliminary data.</text>
</comment>
<accession>A0AAV5G528</accession>
<keyword evidence="1" id="KW-0812">Transmembrane</keyword>
<sequence length="231" mass="25698">MAQISEAEASRIVSHMNGEHEESLGYYLAHFARLPSSLAYAHPQITSFSSPAMKIAYGPANKRREWTYEFDPPMHAGEARKRLEQMHQDAKVKLGITDAVVDRVILSGPAYVGLVGMLALTYFLITVSPARLASFLPWQGQLFAPLLSLAQLPATKAYQGRAIKTFWLALIYAAHVLEVPACLEPLLVAYNVKKPAVRWMYRFLVLWGGFPVWTSLRDAGKAAEAQLSKSH</sequence>
<keyword evidence="4" id="KW-1185">Reference proteome</keyword>
<gene>
    <name evidence="3" type="ORF">Rhopal_000530-T1</name>
</gene>
<proteinExistence type="predicted"/>
<dbReference type="PANTHER" id="PTHR37783">
    <property type="entry name" value="MEMBRANE PROTEIN, PUTATIVE (AFU_ORTHOLOGUE AFUA_1G04315)-RELATED"/>
    <property type="match status" value="1"/>
</dbReference>
<protein>
    <recommendedName>
        <fullName evidence="2">DUF2470 domain-containing protein</fullName>
    </recommendedName>
</protein>
<evidence type="ECO:0000313" key="4">
    <source>
        <dbReference type="Proteomes" id="UP001342314"/>
    </source>
</evidence>
<dbReference type="PANTHER" id="PTHR37783:SF1">
    <property type="entry name" value="MEMBRANE PROTEIN, PUTATIVE (AFU_ORTHOLOGUE AFUA_1G04315)-RELATED"/>
    <property type="match status" value="1"/>
</dbReference>
<dbReference type="AlphaFoldDB" id="A0AAV5G528"/>
<dbReference type="Gene3D" id="3.20.180.10">
    <property type="entry name" value="PNP-oxidase-like"/>
    <property type="match status" value="1"/>
</dbReference>
<name>A0AAV5G528_9BASI</name>
<organism evidence="3 4">
    <name type="scientific">Rhodotorula paludigena</name>
    <dbReference type="NCBI Taxonomy" id="86838"/>
    <lineage>
        <taxon>Eukaryota</taxon>
        <taxon>Fungi</taxon>
        <taxon>Dikarya</taxon>
        <taxon>Basidiomycota</taxon>
        <taxon>Pucciniomycotina</taxon>
        <taxon>Microbotryomycetes</taxon>
        <taxon>Sporidiobolales</taxon>
        <taxon>Sporidiobolaceae</taxon>
        <taxon>Rhodotorula</taxon>
    </lineage>
</organism>
<evidence type="ECO:0000256" key="1">
    <source>
        <dbReference type="SAM" id="Phobius"/>
    </source>
</evidence>